<protein>
    <recommendedName>
        <fullName evidence="4">Transcription factor domain-containing protein</fullName>
    </recommendedName>
</protein>
<feature type="compositionally biased region" description="Basic and acidic residues" evidence="1">
    <location>
        <begin position="44"/>
        <end position="55"/>
    </location>
</feature>
<dbReference type="PANTHER" id="PTHR47784:SF5">
    <property type="entry name" value="STEROL UPTAKE CONTROL PROTEIN 2"/>
    <property type="match status" value="1"/>
</dbReference>
<dbReference type="Pfam" id="PF11951">
    <property type="entry name" value="Fungal_trans_2"/>
    <property type="match status" value="1"/>
</dbReference>
<reference evidence="2 3" key="1">
    <citation type="submission" date="2018-02" db="EMBL/GenBank/DDBJ databases">
        <title>The genomes of Aspergillus section Nigri reveals drivers in fungal speciation.</title>
        <authorList>
            <consortium name="DOE Joint Genome Institute"/>
            <person name="Vesth T.C."/>
            <person name="Nybo J."/>
            <person name="Theobald S."/>
            <person name="Brandl J."/>
            <person name="Frisvad J.C."/>
            <person name="Nielsen K.F."/>
            <person name="Lyhne E.K."/>
            <person name="Kogle M.E."/>
            <person name="Kuo A."/>
            <person name="Riley R."/>
            <person name="Clum A."/>
            <person name="Nolan M."/>
            <person name="Lipzen A."/>
            <person name="Salamov A."/>
            <person name="Henrissat B."/>
            <person name="Wiebenga A."/>
            <person name="De vries R.P."/>
            <person name="Grigoriev I.V."/>
            <person name="Mortensen U.H."/>
            <person name="Andersen M.R."/>
            <person name="Baker S.E."/>
        </authorList>
    </citation>
    <scope>NUCLEOTIDE SEQUENCE [LARGE SCALE GENOMIC DNA]</scope>
    <source>
        <strain evidence="2 3">CBS 114.80</strain>
    </source>
</reference>
<dbReference type="Proteomes" id="UP000248817">
    <property type="component" value="Unassembled WGS sequence"/>
</dbReference>
<dbReference type="AlphaFoldDB" id="A0A2V5HUF0"/>
<sequence length="295" mass="33286">MSSVMKRARIAAHVRDGRYPAVILQLSCSYPAPKQYRTPLASFAKEERRNTDPHKRSAMAEATADSPAARLSRLDEMRLFYHFLTMTCRTLSRNEEDHAFWSSTVPQAATSYAHVMDALLALAALHMASRDAPAEPSKDWLKTALEYHTAALTFLRGNLSSNDTDQPEDADASAICSACILIFTTAYPNVSPDGHDEDSLNEILEIRMMLKGTRYLSHSNDSLHNQYNSHGNKPKDSLQLINKEVEADQNLRELHSDEYLDLLREGDWPARVLLLFHGLGMHLSSRRWCTRNSNV</sequence>
<evidence type="ECO:0000313" key="2">
    <source>
        <dbReference type="EMBL" id="PYI28059.1"/>
    </source>
</evidence>
<keyword evidence="3" id="KW-1185">Reference proteome</keyword>
<dbReference type="PANTHER" id="PTHR47784">
    <property type="entry name" value="STEROL UPTAKE CONTROL PROTEIN 2"/>
    <property type="match status" value="1"/>
</dbReference>
<accession>A0A2V5HUF0</accession>
<name>A0A2V5HUF0_9EURO</name>
<gene>
    <name evidence="2" type="ORF">BP00DRAFT_273831</name>
</gene>
<organism evidence="2 3">
    <name type="scientific">Aspergillus indologenus CBS 114.80</name>
    <dbReference type="NCBI Taxonomy" id="1450541"/>
    <lineage>
        <taxon>Eukaryota</taxon>
        <taxon>Fungi</taxon>
        <taxon>Dikarya</taxon>
        <taxon>Ascomycota</taxon>
        <taxon>Pezizomycotina</taxon>
        <taxon>Eurotiomycetes</taxon>
        <taxon>Eurotiomycetidae</taxon>
        <taxon>Eurotiales</taxon>
        <taxon>Aspergillaceae</taxon>
        <taxon>Aspergillus</taxon>
        <taxon>Aspergillus subgen. Circumdati</taxon>
    </lineage>
</organism>
<evidence type="ECO:0000313" key="3">
    <source>
        <dbReference type="Proteomes" id="UP000248817"/>
    </source>
</evidence>
<proteinExistence type="predicted"/>
<dbReference type="InterPro" id="IPR053157">
    <property type="entry name" value="Sterol_Uptake_Regulator"/>
</dbReference>
<evidence type="ECO:0008006" key="4">
    <source>
        <dbReference type="Google" id="ProtNLM"/>
    </source>
</evidence>
<dbReference type="GO" id="GO:0001228">
    <property type="term" value="F:DNA-binding transcription activator activity, RNA polymerase II-specific"/>
    <property type="evidence" value="ECO:0007669"/>
    <property type="project" value="TreeGrafter"/>
</dbReference>
<evidence type="ECO:0000256" key="1">
    <source>
        <dbReference type="SAM" id="MobiDB-lite"/>
    </source>
</evidence>
<feature type="region of interest" description="Disordered" evidence="1">
    <location>
        <begin position="44"/>
        <end position="64"/>
    </location>
</feature>
<dbReference type="InterPro" id="IPR021858">
    <property type="entry name" value="Fun_TF"/>
</dbReference>
<dbReference type="EMBL" id="KZ825556">
    <property type="protein sequence ID" value="PYI28059.1"/>
    <property type="molecule type" value="Genomic_DNA"/>
</dbReference>